<dbReference type="Proteomes" id="UP001164768">
    <property type="component" value="Plasmid pBRV434"/>
</dbReference>
<protein>
    <recommendedName>
        <fullName evidence="3">Phage protein</fullName>
    </recommendedName>
</protein>
<dbReference type="AlphaFoldDB" id="A0AB38X8Y4"/>
<geneLocation type="plasmid" evidence="1 2">
    <name>pBRV434</name>
</geneLocation>
<organism evidence="1 2">
    <name type="scientific">Levilactobacillus brevis</name>
    <name type="common">Lactobacillus brevis</name>
    <dbReference type="NCBI Taxonomy" id="1580"/>
    <lineage>
        <taxon>Bacteria</taxon>
        <taxon>Bacillati</taxon>
        <taxon>Bacillota</taxon>
        <taxon>Bacilli</taxon>
        <taxon>Lactobacillales</taxon>
        <taxon>Lactobacillaceae</taxon>
        <taxon>Levilactobacillus</taxon>
    </lineage>
</organism>
<name>A0AB38X8Y4_LEVBR</name>
<evidence type="ECO:0000313" key="1">
    <source>
        <dbReference type="EMBL" id="WAD03183.1"/>
    </source>
</evidence>
<evidence type="ECO:0000313" key="2">
    <source>
        <dbReference type="Proteomes" id="UP001164768"/>
    </source>
</evidence>
<sequence length="135" mass="15820">MINNNKRNIDKDIEKSFAEKFYPLLKSVYGWSVKDGKCVPPKIIFPKPVADRIEYFAEEMENGLTFQGALEFIFAGDEKKCKEDCEQFMDWLPVSDGFKKWSDDYLSYNYKEAQVMLALIYGNYQVEAQHDTRTD</sequence>
<dbReference type="EMBL" id="CP113123">
    <property type="protein sequence ID" value="WAD03183.1"/>
    <property type="molecule type" value="Genomic_DNA"/>
</dbReference>
<reference evidence="1" key="1">
    <citation type="submission" date="2022-11" db="EMBL/GenBank/DDBJ databases">
        <title>Whole genome sequence of Levilactobacillus brevis SMB091.</title>
        <authorList>
            <person name="Kim J.-M."/>
            <person name="Kim O.-C."/>
            <person name="Choi Y.H."/>
            <person name="Han N.S."/>
            <person name="Hurh B."/>
        </authorList>
    </citation>
    <scope>NUCLEOTIDE SEQUENCE</scope>
    <source>
        <strain evidence="1">SMB091</strain>
        <plasmid evidence="1">pBRV434</plasmid>
    </source>
</reference>
<accession>A0AB38X8Y4</accession>
<dbReference type="RefSeq" id="WP_267668888.1">
    <property type="nucleotide sequence ID" value="NZ_CP113123.1"/>
</dbReference>
<proteinExistence type="predicted"/>
<keyword evidence="1" id="KW-0614">Plasmid</keyword>
<gene>
    <name evidence="1" type="ORF">ORR04_13685</name>
</gene>
<evidence type="ECO:0008006" key="3">
    <source>
        <dbReference type="Google" id="ProtNLM"/>
    </source>
</evidence>